<dbReference type="AlphaFoldDB" id="A0A401H839"/>
<dbReference type="FunFam" id="1.10.357.140:FF:000008">
    <property type="entry name" value="4-hydroxybenzoate octaprenyltransferase"/>
    <property type="match status" value="1"/>
</dbReference>
<comment type="cofactor">
    <cofactor evidence="1">
        <name>Mg(2+)</name>
        <dbReference type="ChEBI" id="CHEBI:18420"/>
    </cofactor>
</comment>
<evidence type="ECO:0000256" key="8">
    <source>
        <dbReference type="SAM" id="Phobius"/>
    </source>
</evidence>
<dbReference type="InterPro" id="IPR006371">
    <property type="entry name" value="Polyprenyltransferase_UbiA-li"/>
</dbReference>
<feature type="transmembrane region" description="Helical" evidence="8">
    <location>
        <begin position="15"/>
        <end position="42"/>
    </location>
</feature>
<dbReference type="PANTHER" id="PTHR11048">
    <property type="entry name" value="PRENYLTRANSFERASES"/>
    <property type="match status" value="1"/>
</dbReference>
<dbReference type="Proteomes" id="UP000291213">
    <property type="component" value="Unassembled WGS sequence"/>
</dbReference>
<dbReference type="GO" id="GO:0005886">
    <property type="term" value="C:plasma membrane"/>
    <property type="evidence" value="ECO:0007669"/>
    <property type="project" value="UniProtKB-SubCell"/>
</dbReference>
<dbReference type="InterPro" id="IPR039653">
    <property type="entry name" value="Prenyltransferase"/>
</dbReference>
<comment type="subcellular location">
    <subcellularLocation>
        <location evidence="2">Cell membrane</location>
        <topology evidence="2">Multi-pass membrane protein</topology>
    </subcellularLocation>
</comment>
<dbReference type="NCBIfam" id="TIGR01475">
    <property type="entry name" value="ubiA_other"/>
    <property type="match status" value="1"/>
</dbReference>
<dbReference type="NCBIfam" id="NF009609">
    <property type="entry name" value="PRK13106.1"/>
    <property type="match status" value="1"/>
</dbReference>
<feature type="transmembrane region" description="Helical" evidence="8">
    <location>
        <begin position="228"/>
        <end position="251"/>
    </location>
</feature>
<evidence type="ECO:0000256" key="2">
    <source>
        <dbReference type="ARBA" id="ARBA00004651"/>
    </source>
</evidence>
<comment type="caution">
    <text evidence="9">The sequence shown here is derived from an EMBL/GenBank/DDBJ whole genome shotgun (WGS) entry which is preliminary data.</text>
</comment>
<gene>
    <name evidence="9" type="ORF">apy_03060</name>
</gene>
<feature type="transmembrane region" description="Helical" evidence="8">
    <location>
        <begin position="258"/>
        <end position="274"/>
    </location>
</feature>
<reference evidence="9 10" key="1">
    <citation type="submission" date="2017-02" db="EMBL/GenBank/DDBJ databases">
        <title>isolation and characterization of a novel temperate virus Aeropyrum globular virus 1 infecting hyperthermophilic archaeon Aeropyrum.</title>
        <authorList>
            <person name="Yumiya M."/>
            <person name="Yoshida T."/>
            <person name="Sako Y."/>
        </authorList>
    </citation>
    <scope>NUCLEOTIDE SEQUENCE [LARGE SCALE GENOMIC DNA]</scope>
    <source>
        <strain evidence="9 10">YK1-12-2013</strain>
    </source>
</reference>
<keyword evidence="5 8" id="KW-0812">Transmembrane</keyword>
<feature type="transmembrane region" description="Helical" evidence="8">
    <location>
        <begin position="202"/>
        <end position="222"/>
    </location>
</feature>
<comment type="similarity">
    <text evidence="3">Belongs to the UbiA prenyltransferase family.</text>
</comment>
<evidence type="ECO:0000313" key="10">
    <source>
        <dbReference type="Proteomes" id="UP000291213"/>
    </source>
</evidence>
<evidence type="ECO:0000313" key="9">
    <source>
        <dbReference type="EMBL" id="GBF08581.1"/>
    </source>
</evidence>
<evidence type="ECO:0000256" key="4">
    <source>
        <dbReference type="ARBA" id="ARBA00022679"/>
    </source>
</evidence>
<keyword evidence="4 9" id="KW-0808">Transferase</keyword>
<accession>A0A401H839</accession>
<evidence type="ECO:0000256" key="5">
    <source>
        <dbReference type="ARBA" id="ARBA00022692"/>
    </source>
</evidence>
<protein>
    <submittedName>
        <fullName evidence="9">4-hydroxybenzoate octaprenyltransferase</fullName>
    </submittedName>
</protein>
<keyword evidence="6 8" id="KW-1133">Transmembrane helix</keyword>
<dbReference type="PANTHER" id="PTHR11048:SF28">
    <property type="entry name" value="4-HYDROXYBENZOATE POLYPRENYLTRANSFERASE, MITOCHONDRIAL"/>
    <property type="match status" value="1"/>
</dbReference>
<feature type="transmembrane region" description="Helical" evidence="8">
    <location>
        <begin position="161"/>
        <end position="181"/>
    </location>
</feature>
<dbReference type="Gene3D" id="1.20.120.1780">
    <property type="entry name" value="UbiA prenyltransferase"/>
    <property type="match status" value="1"/>
</dbReference>
<dbReference type="InterPro" id="IPR044878">
    <property type="entry name" value="UbiA_sf"/>
</dbReference>
<evidence type="ECO:0000256" key="1">
    <source>
        <dbReference type="ARBA" id="ARBA00001946"/>
    </source>
</evidence>
<dbReference type="CDD" id="cd13959">
    <property type="entry name" value="PT_UbiA_COQ2"/>
    <property type="match status" value="1"/>
</dbReference>
<dbReference type="GO" id="GO:0016765">
    <property type="term" value="F:transferase activity, transferring alkyl or aryl (other than methyl) groups"/>
    <property type="evidence" value="ECO:0007669"/>
    <property type="project" value="InterPro"/>
</dbReference>
<evidence type="ECO:0000256" key="7">
    <source>
        <dbReference type="ARBA" id="ARBA00023136"/>
    </source>
</evidence>
<sequence length="284" mass="29771">MRLVRIEHTIFSLPFAYVGALLSGYPFTLADAILIAAAVVGLRMAGMAYNNIADLDVDRLNPRTAKRPLVVGAVSLREAWAIVALGSAIYFASAALLNTYALLLSPLVLAIALTYPHAKRLHPLPHLHLGIVLGSVVFGGAVAASGDEASSLGEVLRSVPWLYVAAVSLWVAGFDTIYSIMDIDFDRSHGLGSIPALLGPKGALAASLAMHAAAVALFIAGVEAYGLGAIATVSTALTALVIMLVQALAWLGRVKESFNLNLAVPIIIGAGIIVDRLHHMIQLL</sequence>
<proteinExistence type="inferred from homology"/>
<evidence type="ECO:0000256" key="6">
    <source>
        <dbReference type="ARBA" id="ARBA00022989"/>
    </source>
</evidence>
<dbReference type="Pfam" id="PF01040">
    <property type="entry name" value="UbiA"/>
    <property type="match status" value="1"/>
</dbReference>
<dbReference type="EMBL" id="BDMD01000011">
    <property type="protein sequence ID" value="GBF08581.1"/>
    <property type="molecule type" value="Genomic_DNA"/>
</dbReference>
<evidence type="ECO:0000256" key="3">
    <source>
        <dbReference type="ARBA" id="ARBA00005985"/>
    </source>
</evidence>
<organism evidence="9 10">
    <name type="scientific">Aeropyrum pernix</name>
    <dbReference type="NCBI Taxonomy" id="56636"/>
    <lineage>
        <taxon>Archaea</taxon>
        <taxon>Thermoproteota</taxon>
        <taxon>Thermoprotei</taxon>
        <taxon>Desulfurococcales</taxon>
        <taxon>Desulfurococcaceae</taxon>
        <taxon>Aeropyrum</taxon>
    </lineage>
</organism>
<dbReference type="Gene3D" id="1.10.357.140">
    <property type="entry name" value="UbiA prenyltransferase"/>
    <property type="match status" value="1"/>
</dbReference>
<dbReference type="InterPro" id="IPR000537">
    <property type="entry name" value="UbiA_prenyltransferase"/>
</dbReference>
<name>A0A401H839_AERPX</name>
<feature type="transmembrane region" description="Helical" evidence="8">
    <location>
        <begin position="127"/>
        <end position="146"/>
    </location>
</feature>
<keyword evidence="7 8" id="KW-0472">Membrane</keyword>